<proteinExistence type="predicted"/>
<dbReference type="Pfam" id="PF13664">
    <property type="entry name" value="DUF4149"/>
    <property type="match status" value="1"/>
</dbReference>
<feature type="signal peptide" evidence="7">
    <location>
        <begin position="1"/>
        <end position="16"/>
    </location>
</feature>
<feature type="domain" description="TMEM205-like" evidence="8">
    <location>
        <begin position="319"/>
        <end position="420"/>
    </location>
</feature>
<feature type="region of interest" description="Disordered" evidence="5">
    <location>
        <begin position="57"/>
        <end position="81"/>
    </location>
</feature>
<evidence type="ECO:0000313" key="9">
    <source>
        <dbReference type="EMBL" id="CAH2066861.1"/>
    </source>
</evidence>
<evidence type="ECO:0000256" key="1">
    <source>
        <dbReference type="ARBA" id="ARBA00004370"/>
    </source>
</evidence>
<feature type="region of interest" description="Disordered" evidence="5">
    <location>
        <begin position="212"/>
        <end position="285"/>
    </location>
</feature>
<dbReference type="EMBL" id="OU466861">
    <property type="protein sequence ID" value="CAH2066861.1"/>
    <property type="molecule type" value="Genomic_DNA"/>
</dbReference>
<evidence type="ECO:0000259" key="8">
    <source>
        <dbReference type="Pfam" id="PF13664"/>
    </source>
</evidence>
<keyword evidence="2 6" id="KW-0812">Transmembrane</keyword>
<feature type="chain" id="PRO_5043516010" description="TMEM205-like domain-containing protein" evidence="7">
    <location>
        <begin position="17"/>
        <end position="482"/>
    </location>
</feature>
<keyword evidence="10" id="KW-1185">Reference proteome</keyword>
<dbReference type="SUPFAM" id="SSF58113">
    <property type="entry name" value="Apolipoprotein A-I"/>
    <property type="match status" value="1"/>
</dbReference>
<sequence length="482" mass="52767">MMNLLALSLVLSTLLAAEVWSPSPAMTTHQTVALEGDVIVKDGHRVVVVEYDRDGKTNTRVSISPPSADQGEEEEEEEDKETVLLRNAKEKAKETASYFPNVGQGISQPLVAEEARDHHATAGEVICDAFGKCRQKIASVVGRAKDRTADSANDVGGTISDAGDAAAGKAYDVKETVSRGARDVEETVAGKAQYAKDKLTEKAHDLKQSVADKAHDVKQSMSDKAHDVKQSMSDKARDAKENLAEKAHDAKETVAHKAHESKERARDRVREKAHELKEKAAHKSQNAWARVKTAARGFGSATAAVLSPKKVASVVGLVAIAAAFGTSVWVTFVSSYVLASVLGRQQFGVVQSKLYPVYFKTTSVGILVGLLGHVLSRRRKLLTDATEMWQGVNLLASFFMIEANKSFVEPRATKAMFERMKAEKEEGRGGDRTSEQELRRRLEKLSERLSKLNTYSSWLNILMLMSLTWHFVYLGQRLGAAC</sequence>
<dbReference type="PANTHER" id="PTHR47652">
    <property type="entry name" value="MITOCHONDRIAL IMPORT INNER MEMBRANE TRANSLOCASE SUBUNIT TIM44"/>
    <property type="match status" value="1"/>
</dbReference>
<feature type="compositionally biased region" description="Basic and acidic residues" evidence="5">
    <location>
        <begin position="212"/>
        <end position="281"/>
    </location>
</feature>
<evidence type="ECO:0000256" key="5">
    <source>
        <dbReference type="SAM" id="MobiDB-lite"/>
    </source>
</evidence>
<protein>
    <recommendedName>
        <fullName evidence="8">TMEM205-like domain-containing protein</fullName>
    </recommendedName>
</protein>
<evidence type="ECO:0000256" key="2">
    <source>
        <dbReference type="ARBA" id="ARBA00022692"/>
    </source>
</evidence>
<evidence type="ECO:0000256" key="6">
    <source>
        <dbReference type="SAM" id="Phobius"/>
    </source>
</evidence>
<feature type="compositionally biased region" description="Acidic residues" evidence="5">
    <location>
        <begin position="70"/>
        <end position="80"/>
    </location>
</feature>
<accession>A0AAU9SFK9</accession>
<dbReference type="PANTHER" id="PTHR47652:SF3">
    <property type="entry name" value="MITOCHONDRIAL IMPORT INNER MEMBRANE TRANSLOCASE SUBUNIT TIM44"/>
    <property type="match status" value="1"/>
</dbReference>
<feature type="transmembrane region" description="Helical" evidence="6">
    <location>
        <begin position="314"/>
        <end position="342"/>
    </location>
</feature>
<keyword evidence="4 6" id="KW-0472">Membrane</keyword>
<evidence type="ECO:0000256" key="4">
    <source>
        <dbReference type="ARBA" id="ARBA00023136"/>
    </source>
</evidence>
<keyword evidence="7" id="KW-0732">Signal</keyword>
<evidence type="ECO:0000256" key="3">
    <source>
        <dbReference type="ARBA" id="ARBA00022989"/>
    </source>
</evidence>
<feature type="compositionally biased region" description="Polar residues" evidence="5">
    <location>
        <begin position="58"/>
        <end position="67"/>
    </location>
</feature>
<name>A0AAU9SFK9_THLAR</name>
<dbReference type="InterPro" id="IPR025423">
    <property type="entry name" value="TMEM205-like"/>
</dbReference>
<comment type="subcellular location">
    <subcellularLocation>
        <location evidence="1">Membrane</location>
    </subcellularLocation>
</comment>
<evidence type="ECO:0000256" key="7">
    <source>
        <dbReference type="SAM" id="SignalP"/>
    </source>
</evidence>
<dbReference type="AlphaFoldDB" id="A0AAU9SFK9"/>
<feature type="transmembrane region" description="Helical" evidence="6">
    <location>
        <begin position="354"/>
        <end position="375"/>
    </location>
</feature>
<dbReference type="Proteomes" id="UP000836841">
    <property type="component" value="Chromosome 5"/>
</dbReference>
<gene>
    <name evidence="9" type="ORF">TAV2_LOCUS17887</name>
</gene>
<organism evidence="9 10">
    <name type="scientific">Thlaspi arvense</name>
    <name type="common">Field penny-cress</name>
    <dbReference type="NCBI Taxonomy" id="13288"/>
    <lineage>
        <taxon>Eukaryota</taxon>
        <taxon>Viridiplantae</taxon>
        <taxon>Streptophyta</taxon>
        <taxon>Embryophyta</taxon>
        <taxon>Tracheophyta</taxon>
        <taxon>Spermatophyta</taxon>
        <taxon>Magnoliopsida</taxon>
        <taxon>eudicotyledons</taxon>
        <taxon>Gunneridae</taxon>
        <taxon>Pentapetalae</taxon>
        <taxon>rosids</taxon>
        <taxon>malvids</taxon>
        <taxon>Brassicales</taxon>
        <taxon>Brassicaceae</taxon>
        <taxon>Thlaspideae</taxon>
        <taxon>Thlaspi</taxon>
    </lineage>
</organism>
<dbReference type="Gene3D" id="6.10.140.1430">
    <property type="match status" value="2"/>
</dbReference>
<reference evidence="9 10" key="1">
    <citation type="submission" date="2022-03" db="EMBL/GenBank/DDBJ databases">
        <authorList>
            <person name="Nunn A."/>
            <person name="Chopra R."/>
            <person name="Nunn A."/>
            <person name="Contreras Garrido A."/>
        </authorList>
    </citation>
    <scope>NUCLEOTIDE SEQUENCE [LARGE SCALE GENOMIC DNA]</scope>
</reference>
<keyword evidence="3 6" id="KW-1133">Transmembrane helix</keyword>
<evidence type="ECO:0000313" key="10">
    <source>
        <dbReference type="Proteomes" id="UP000836841"/>
    </source>
</evidence>
<dbReference type="GO" id="GO:0016020">
    <property type="term" value="C:membrane"/>
    <property type="evidence" value="ECO:0007669"/>
    <property type="project" value="UniProtKB-SubCell"/>
</dbReference>